<keyword evidence="2" id="KW-1185">Reference proteome</keyword>
<protein>
    <submittedName>
        <fullName evidence="1">Uncharacterized protein</fullName>
    </submittedName>
</protein>
<dbReference type="Proteomes" id="UP000639643">
    <property type="component" value="Unassembled WGS sequence"/>
</dbReference>
<gene>
    <name evidence="1" type="ORF">CMUS01_12816</name>
</gene>
<comment type="caution">
    <text evidence="1">The sequence shown here is derived from an EMBL/GenBank/DDBJ whole genome shotgun (WGS) entry which is preliminary data.</text>
</comment>
<proteinExistence type="predicted"/>
<dbReference type="EMBL" id="WIGM01000754">
    <property type="protein sequence ID" value="KAF6813578.1"/>
    <property type="molecule type" value="Genomic_DNA"/>
</dbReference>
<name>A0A8H6JJ51_9PEZI</name>
<organism evidence="1 2">
    <name type="scientific">Colletotrichum musicola</name>
    <dbReference type="NCBI Taxonomy" id="2175873"/>
    <lineage>
        <taxon>Eukaryota</taxon>
        <taxon>Fungi</taxon>
        <taxon>Dikarya</taxon>
        <taxon>Ascomycota</taxon>
        <taxon>Pezizomycotina</taxon>
        <taxon>Sordariomycetes</taxon>
        <taxon>Hypocreomycetidae</taxon>
        <taxon>Glomerellales</taxon>
        <taxon>Glomerellaceae</taxon>
        <taxon>Colletotrichum</taxon>
        <taxon>Colletotrichum orchidearum species complex</taxon>
    </lineage>
</organism>
<evidence type="ECO:0000313" key="2">
    <source>
        <dbReference type="Proteomes" id="UP000639643"/>
    </source>
</evidence>
<sequence length="70" mass="7361">MTCEVQSRDFLVSVTDPALCSGAGGTRVAGNCCVHSDAQSAAYSRLCGQRGDPQTGNRGIARRLQAETRC</sequence>
<dbReference type="OrthoDB" id="10477128at2759"/>
<reference evidence="1" key="1">
    <citation type="journal article" date="2020" name="Phytopathology">
        <title>Genome Sequence Resources of Colletotrichum truncatum, C. plurivorum, C. musicola, and C. sojae: Four Species Pathogenic to Soybean (Glycine max).</title>
        <authorList>
            <person name="Rogerio F."/>
            <person name="Boufleur T.R."/>
            <person name="Ciampi-Guillardi M."/>
            <person name="Sukno S.A."/>
            <person name="Thon M.R."/>
            <person name="Massola Junior N.S."/>
            <person name="Baroncelli R."/>
        </authorList>
    </citation>
    <scope>NUCLEOTIDE SEQUENCE</scope>
    <source>
        <strain evidence="1">LFN0074</strain>
    </source>
</reference>
<dbReference type="AlphaFoldDB" id="A0A8H6JJ51"/>
<evidence type="ECO:0000313" key="1">
    <source>
        <dbReference type="EMBL" id="KAF6813578.1"/>
    </source>
</evidence>
<accession>A0A8H6JJ51</accession>